<gene>
    <name evidence="4" type="ORF">SGFS_070250</name>
</gene>
<feature type="signal peptide" evidence="2">
    <location>
        <begin position="1"/>
        <end position="38"/>
    </location>
</feature>
<dbReference type="NCBIfam" id="TIGR01643">
    <property type="entry name" value="YD_repeat_2x"/>
    <property type="match status" value="1"/>
</dbReference>
<feature type="compositionally biased region" description="Low complexity" evidence="1">
    <location>
        <begin position="1039"/>
        <end position="1082"/>
    </location>
</feature>
<dbReference type="RefSeq" id="WP_286256078.1">
    <property type="nucleotide sequence ID" value="NZ_AP018448.1"/>
</dbReference>
<organism evidence="4 5">
    <name type="scientific">Streptomyces graminofaciens</name>
    <dbReference type="NCBI Taxonomy" id="68212"/>
    <lineage>
        <taxon>Bacteria</taxon>
        <taxon>Bacillati</taxon>
        <taxon>Actinomycetota</taxon>
        <taxon>Actinomycetes</taxon>
        <taxon>Kitasatosporales</taxon>
        <taxon>Streptomycetaceae</taxon>
        <taxon>Streptomyces</taxon>
    </lineage>
</organism>
<dbReference type="InterPro" id="IPR006141">
    <property type="entry name" value="Intein_N"/>
</dbReference>
<evidence type="ECO:0000259" key="3">
    <source>
        <dbReference type="SMART" id="SM00306"/>
    </source>
</evidence>
<accession>A0ABM7FHC2</accession>
<dbReference type="SUPFAM" id="SSF51294">
    <property type="entry name" value="Hedgehog/intein (Hint) domain"/>
    <property type="match status" value="1"/>
</dbReference>
<dbReference type="InterPro" id="IPR036844">
    <property type="entry name" value="Hint_dom_sf"/>
</dbReference>
<dbReference type="NCBIfam" id="TIGR01443">
    <property type="entry name" value="intein_Cterm"/>
    <property type="match status" value="1"/>
</dbReference>
<dbReference type="EMBL" id="AP018448">
    <property type="protein sequence ID" value="BBC35731.1"/>
    <property type="molecule type" value="Genomic_DNA"/>
</dbReference>
<dbReference type="InterPro" id="IPR030934">
    <property type="entry name" value="Intein_C"/>
</dbReference>
<dbReference type="InterPro" id="IPR022385">
    <property type="entry name" value="Rhs_assc_core"/>
</dbReference>
<dbReference type="Gene3D" id="2.170.16.10">
    <property type="entry name" value="Hedgehog/Intein (Hint) domain"/>
    <property type="match status" value="1"/>
</dbReference>
<feature type="compositionally biased region" description="Polar residues" evidence="1">
    <location>
        <begin position="1653"/>
        <end position="1665"/>
    </location>
</feature>
<evidence type="ECO:0000256" key="1">
    <source>
        <dbReference type="SAM" id="MobiDB-lite"/>
    </source>
</evidence>
<evidence type="ECO:0000313" key="5">
    <source>
        <dbReference type="Proteomes" id="UP001321542"/>
    </source>
</evidence>
<feature type="region of interest" description="Disordered" evidence="1">
    <location>
        <begin position="1039"/>
        <end position="1085"/>
    </location>
</feature>
<evidence type="ECO:0000256" key="2">
    <source>
        <dbReference type="SAM" id="SignalP"/>
    </source>
</evidence>
<dbReference type="PANTHER" id="PTHR32305:SF17">
    <property type="entry name" value="TRNA NUCLEASE WAPA"/>
    <property type="match status" value="1"/>
</dbReference>
<dbReference type="Pfam" id="PF05593">
    <property type="entry name" value="RHS_repeat"/>
    <property type="match status" value="1"/>
</dbReference>
<feature type="domain" description="Hint" evidence="3">
    <location>
        <begin position="2045"/>
        <end position="2146"/>
    </location>
</feature>
<evidence type="ECO:0000313" key="4">
    <source>
        <dbReference type="EMBL" id="BBC35731.1"/>
    </source>
</evidence>
<dbReference type="InterPro" id="IPR031325">
    <property type="entry name" value="RHS_repeat"/>
</dbReference>
<dbReference type="Gene3D" id="2.180.10.10">
    <property type="entry name" value="RHS repeat-associated core"/>
    <property type="match status" value="2"/>
</dbReference>
<name>A0ABM7FHC2_9ACTN</name>
<sequence length="2308" mass="249049">MNGRSSKRFRKLRRRIALASAAVMVGTLLQAVTQPAAAVDDRKDRTGSADRSWTETPVPRSKTKVKVKPRLRMKEPRTPKTPPEATWPKAATALVQLPTATAKSGAPASVRLKGLPLTLDTRGKAAKKPATGAVEARVLSRAAAKKTRTDGLLFTLRSKNTAKNGQPGRVRAHLDYSDFAEVFGGGYASRLTLVELPACALTTPAKRKCRTTEPVVTANDTEKQTLTASNLALKAAAPTVLAAVAAADSGSGDYKATSLSPSATWKTNLNTGDFAWSYDMPVPDVPGGLTPKVGLSYSSGGIDGRTSNTNNQASWVGDGFDLWPGYIERRYKPCADDGVEHADGNKPADLCWAYDNAFISFNGKGGELVPDGENSWKLKSDDGTKITRIYGSSSDVRDNGARKDEYWQITTPDGTQYFFGYNRLPGWENGKETTDSTWTVPVFGDDEKDECHASTFADSWCQQGWRWNLDYVVDTHGNAIAYYYDKETNSYGRNLKASDDTRYARGGTLDRAEFGLKKTSVYSTKALGLVDFTNSERCLPNSSTTCSSIGTDASYWYDTPWDLNCDSGTDCDEGRFSPSFFTRKRLTEVTTQVYDGSAYKNVDSWKLGHRWGQSDIDYQLLLDSVQRTGHSADPAITLPKTTFTYSQHANRLDKIGDGYAPFVKDRLSGVADESGGQVVVNYSEPSCDWDSLPTPKTNTTRCFPQYIGGSSSDDPELQWFNKYVVASVTAKDRTGGSPDQFTAYDYLGGAAWHYDDDDGLTKEKFKTWSQWRGYGHVRVQTGGLGSSSEKQSQQDTYFLRGMDGDRQEAGGGTKSVTVTLGEGEGDPISDHESAVGFAYKTVNYSGPGGKVLSKSVSRPWHKQTAKKERTWGTVTANFTGTGHAKTFTSLDDGAGTAWRITSSATSFDDVAGRVTHIDDFGDNSTSDDNQCTRINYQLSTTPSDIVTLPSHVATVAKSCDKSVSYPADVISDIRTAYDGGPYGEPPSKGDVTAIARLKKHDGTTAVYLESGVTFDSYGRQLTSTDLTADVKVTSGGTLTRTARTDGRTTTTEHTPATGFPTTTKVTTPPATAGQAATAQSSSTRHDIRRGLPLTQTDTNSKVTNFAYDALGRTSKVWLPDRATGQTPSYEFSYTIAEDKIVAVATKTIGNGGAQRISYALYDGFLRLRQSQDPGPSGGTLLTDAFYDERGLVSKEYATYYASDAPSTVLFPPAKALAVETQNHYAYDGLGRQTEAKQIRGAGDGDSEAVLATTKTIYGGDRTTVIPPFGDMATTTLIDARGQTTELRQHHERSATAAYDTTTYGYTPSGELKTVTDPGKSSWTYKYDLLGRQIEATDPDRGTTVSEYDDRDQLTLVDDSRANSASPALWHGYDNLGRRTEVREGSSSGTLRSKWVYDTVTGAQGQLAESTRYSGGNAYTSKVVAYDSLYRPTRTSVAIPSSEGALQGTYVSTTSYDLSGVIKGVGYPKAGSLPAATVNYTYEDATLRPIAIAGSQGLNATTSYSLTGKPLDYRLSAAGGKNIMVNNSYEKGTRRLANVSVHRQDVAGVDQSSTYRYDEAGNVLSVSDVSRSGTDNQCFTYDYLRRLTEAWTQGTTSCATEPSGSVLGGPAKYWQSYTYDVVGNRKTETLHDVTGNTANDTKRTYEYPGAGKTQPHTLSSVTTTDSTGTAKDSFGYDTIGNTTTRTLGGDTESLLWDAEGHLAKVTKPIAGSSDKVTEYLYDTDGSRLIGRTSTETTLYLGTTEITLAKGGTTPKATRYIDLGGGHQAVQKDDGSVSITLADHHGTAQLSIDGATQKLNQRRALPFGGFRGGAPTDWAGTKAFVGGTDDTKSTGLIHLGAREYDPSLGRFISVDPIMTPTDPQSFNGYTYAGNNPLTFTDPTGLCRPDVCGIGYPIGGTGTTKSNPVRFTTQKSHGGGAWRDTGFYMNKDRTIVFTGVEVPTGWKGREEFTKRFYSLMDGLSDGDPHSLILSGFADPENEGGMAWLANYGYNVCLAMKTCPKDLETRFRDEASGFASVVMAAGATGGRGTAAGKGARGARGAGGSCKCFLAGTDVLMADGTTKDIEDIELGDTVQATNPETGETGAREVTRLIVTKDDKHFNELSIATDDGIEKLTATHEHPFWSPSESDWIEAGDLSRGMTLRTDGGDTVIVTGNRAYADRAITYNLTVSGMHTYYVLAGETPVLVHNSSCPSFATGKPISGPLPDAGQTSLYALVNPKNGELLKWGISKNPVGRYKNSDYEGGTRMVILRNYDSRRDALDVERYMTERHPGPLNFEPHRGSVAPTQSWEQDLRHVTGGGFFRDRDGG</sequence>
<feature type="compositionally biased region" description="Basic residues" evidence="1">
    <location>
        <begin position="61"/>
        <end position="71"/>
    </location>
</feature>
<reference evidence="4 5" key="2">
    <citation type="journal article" date="2023" name="ChemBioChem">
        <title>Acyltransferase Domain Exchange between Two Independent Type I Polyketide Synthases in the Same Producer Strain of Macrolide Antibiotics.</title>
        <authorList>
            <person name="Kudo F."/>
            <person name="Kishikawa K."/>
            <person name="Tsuboi K."/>
            <person name="Kido T."/>
            <person name="Usui T."/>
            <person name="Hashimoto J."/>
            <person name="Shin-Ya K."/>
            <person name="Miyanaga A."/>
            <person name="Eguchi T."/>
        </authorList>
    </citation>
    <scope>NUCLEOTIDE SEQUENCE [LARGE SCALE GENOMIC DNA]</scope>
    <source>
        <strain evidence="4 5">A-8890</strain>
    </source>
</reference>
<dbReference type="PANTHER" id="PTHR32305">
    <property type="match status" value="1"/>
</dbReference>
<feature type="region of interest" description="Disordered" evidence="1">
    <location>
        <begin position="36"/>
        <end position="85"/>
    </location>
</feature>
<proteinExistence type="predicted"/>
<dbReference type="PROSITE" id="PS50817">
    <property type="entry name" value="INTEIN_N_TER"/>
    <property type="match status" value="1"/>
</dbReference>
<dbReference type="InterPro" id="IPR003587">
    <property type="entry name" value="Hint_dom_N"/>
</dbReference>
<keyword evidence="5" id="KW-1185">Reference proteome</keyword>
<reference evidence="4 5" key="1">
    <citation type="journal article" date="2010" name="ChemBioChem">
        <title>Cloning and characterization of the biosynthetic gene cluster of 16-membered macrolide antibiotic FD-891: involvement of a dual functional cytochrome P450 monooxygenase catalyzing epoxidation and hydroxylation.</title>
        <authorList>
            <person name="Kudo F."/>
            <person name="Motegi A."/>
            <person name="Mizoue K."/>
            <person name="Eguchi T."/>
        </authorList>
    </citation>
    <scope>NUCLEOTIDE SEQUENCE [LARGE SCALE GENOMIC DNA]</scope>
    <source>
        <strain evidence="4 5">A-8890</strain>
    </source>
</reference>
<dbReference type="InterPro" id="IPR006530">
    <property type="entry name" value="YD"/>
</dbReference>
<protein>
    <recommendedName>
        <fullName evidence="3">Hint domain-containing protein</fullName>
    </recommendedName>
</protein>
<feature type="region of interest" description="Disordered" evidence="1">
    <location>
        <begin position="1633"/>
        <end position="1665"/>
    </location>
</feature>
<dbReference type="Proteomes" id="UP001321542">
    <property type="component" value="Chromosome"/>
</dbReference>
<feature type="chain" id="PRO_5047512694" description="Hint domain-containing protein" evidence="2">
    <location>
        <begin position="39"/>
        <end position="2308"/>
    </location>
</feature>
<dbReference type="Pfam" id="PF07591">
    <property type="entry name" value="PT-HINT"/>
    <property type="match status" value="1"/>
</dbReference>
<keyword evidence="2" id="KW-0732">Signal</keyword>
<dbReference type="CDD" id="cd00081">
    <property type="entry name" value="Hint"/>
    <property type="match status" value="1"/>
</dbReference>
<dbReference type="InterPro" id="IPR050708">
    <property type="entry name" value="T6SS_VgrG/RHS"/>
</dbReference>
<dbReference type="SMART" id="SM00306">
    <property type="entry name" value="HintN"/>
    <property type="match status" value="1"/>
</dbReference>
<feature type="compositionally biased region" description="Basic and acidic residues" evidence="1">
    <location>
        <begin position="39"/>
        <end position="48"/>
    </location>
</feature>
<dbReference type="NCBIfam" id="TIGR03696">
    <property type="entry name" value="Rhs_assc_core"/>
    <property type="match status" value="1"/>
</dbReference>